<reference evidence="2 3" key="1">
    <citation type="submission" date="2024-09" db="EMBL/GenBank/DDBJ databases">
        <authorList>
            <person name="Sun Q."/>
            <person name="Mori K."/>
        </authorList>
    </citation>
    <scope>NUCLEOTIDE SEQUENCE [LARGE SCALE GENOMIC DNA]</scope>
    <source>
        <strain evidence="2 3">CECT 8365</strain>
    </source>
</reference>
<evidence type="ECO:0000313" key="3">
    <source>
        <dbReference type="Proteomes" id="UP001589562"/>
    </source>
</evidence>
<organism evidence="2 3">
    <name type="scientific">Flavobacterium gyeonganense</name>
    <dbReference type="NCBI Taxonomy" id="1310418"/>
    <lineage>
        <taxon>Bacteria</taxon>
        <taxon>Pseudomonadati</taxon>
        <taxon>Bacteroidota</taxon>
        <taxon>Flavobacteriia</taxon>
        <taxon>Flavobacteriales</taxon>
        <taxon>Flavobacteriaceae</taxon>
        <taxon>Flavobacterium</taxon>
    </lineage>
</organism>
<sequence length="188" mass="20437">MKKILGLGLLVLTILFTGCSSDDNDNTNSGSGSVSAKINGTEWKPSTIINVSLIKLPGEGQRFDISAKDNSQMLSIACSSEYTSANTMPLRQYNFTDDDAEESDAEVISDALFVNTYLIDGNTYTEHLVKSGKITITSMDAEKKTVSGTFSFRTEKAGILQNKIVTPEVVEVKEGVFNNLTYKVVEAK</sequence>
<dbReference type="Proteomes" id="UP001589562">
    <property type="component" value="Unassembled WGS sequence"/>
</dbReference>
<keyword evidence="1" id="KW-0732">Signal</keyword>
<name>A0ABV5H7W9_9FLAO</name>
<dbReference type="Pfam" id="PF19765">
    <property type="entry name" value="DUF6252"/>
    <property type="match status" value="1"/>
</dbReference>
<dbReference type="RefSeq" id="WP_278009559.1">
    <property type="nucleotide sequence ID" value="NZ_CP121112.1"/>
</dbReference>
<proteinExistence type="predicted"/>
<accession>A0ABV5H7W9</accession>
<feature type="signal peptide" evidence="1">
    <location>
        <begin position="1"/>
        <end position="22"/>
    </location>
</feature>
<gene>
    <name evidence="2" type="ORF">ACFFVK_02280</name>
</gene>
<dbReference type="PROSITE" id="PS51257">
    <property type="entry name" value="PROKAR_LIPOPROTEIN"/>
    <property type="match status" value="1"/>
</dbReference>
<feature type="chain" id="PRO_5047537935" evidence="1">
    <location>
        <begin position="23"/>
        <end position="188"/>
    </location>
</feature>
<evidence type="ECO:0000313" key="2">
    <source>
        <dbReference type="EMBL" id="MFB9107390.1"/>
    </source>
</evidence>
<dbReference type="InterPro" id="IPR046219">
    <property type="entry name" value="DUF6252"/>
</dbReference>
<keyword evidence="3" id="KW-1185">Reference proteome</keyword>
<protein>
    <submittedName>
        <fullName evidence="2">DUF6252 family protein</fullName>
    </submittedName>
</protein>
<comment type="caution">
    <text evidence="2">The sequence shown here is derived from an EMBL/GenBank/DDBJ whole genome shotgun (WGS) entry which is preliminary data.</text>
</comment>
<evidence type="ECO:0000256" key="1">
    <source>
        <dbReference type="SAM" id="SignalP"/>
    </source>
</evidence>
<dbReference type="EMBL" id="JBHMFE010000007">
    <property type="protein sequence ID" value="MFB9107390.1"/>
    <property type="molecule type" value="Genomic_DNA"/>
</dbReference>